<reference evidence="6" key="2">
    <citation type="submission" date="2015-03" db="EMBL/GenBank/DDBJ databases">
        <title>Genome sequence of Paenibacillus beijingensis strain DSM 24997T.</title>
        <authorList>
            <person name="Kwak Y."/>
            <person name="Shin J.-H."/>
        </authorList>
    </citation>
    <scope>NUCLEOTIDE SEQUENCE [LARGE SCALE GENOMIC DNA]</scope>
    <source>
        <strain evidence="6">DSM 24997</strain>
    </source>
</reference>
<evidence type="ECO:0000256" key="3">
    <source>
        <dbReference type="ARBA" id="ARBA00022801"/>
    </source>
</evidence>
<evidence type="ECO:0000313" key="5">
    <source>
        <dbReference type="EMBL" id="AJY73908.1"/>
    </source>
</evidence>
<keyword evidence="4" id="KW-0460">Magnesium</keyword>
<dbReference type="NCBIfam" id="TIGR01549">
    <property type="entry name" value="HAD-SF-IA-v1"/>
    <property type="match status" value="1"/>
</dbReference>
<dbReference type="EMBL" id="CP011058">
    <property type="protein sequence ID" value="AJY73908.1"/>
    <property type="molecule type" value="Genomic_DNA"/>
</dbReference>
<dbReference type="Gene3D" id="1.10.150.520">
    <property type="match status" value="1"/>
</dbReference>
<evidence type="ECO:0000256" key="4">
    <source>
        <dbReference type="ARBA" id="ARBA00022842"/>
    </source>
</evidence>
<dbReference type="InterPro" id="IPR041492">
    <property type="entry name" value="HAD_2"/>
</dbReference>
<gene>
    <name evidence="5" type="ORF">VN24_03880</name>
</gene>
<dbReference type="SFLD" id="SFLDS00003">
    <property type="entry name" value="Haloacid_Dehalogenase"/>
    <property type="match status" value="1"/>
</dbReference>
<organism evidence="5 6">
    <name type="scientific">Paenibacillus beijingensis</name>
    <dbReference type="NCBI Taxonomy" id="1126833"/>
    <lineage>
        <taxon>Bacteria</taxon>
        <taxon>Bacillati</taxon>
        <taxon>Bacillota</taxon>
        <taxon>Bacilli</taxon>
        <taxon>Bacillales</taxon>
        <taxon>Paenibacillaceae</taxon>
        <taxon>Paenibacillus</taxon>
    </lineage>
</organism>
<dbReference type="SUPFAM" id="SSF56784">
    <property type="entry name" value="HAD-like"/>
    <property type="match status" value="1"/>
</dbReference>
<dbReference type="STRING" id="1126833.VN24_03880"/>
<reference evidence="5 6" key="1">
    <citation type="journal article" date="2015" name="J. Biotechnol.">
        <title>Complete genome sequence of Paenibacillus beijingensis 7188(T) (=DSM 24997(T)), a novel rhizobacterium from jujube garden soil.</title>
        <authorList>
            <person name="Kwak Y."/>
            <person name="Shin J.H."/>
        </authorList>
    </citation>
    <scope>NUCLEOTIDE SEQUENCE [LARGE SCALE GENOMIC DNA]</scope>
    <source>
        <strain evidence="5 6">DSM 24997</strain>
    </source>
</reference>
<dbReference type="InterPro" id="IPR051400">
    <property type="entry name" value="HAD-like_hydrolase"/>
</dbReference>
<dbReference type="PATRIC" id="fig|1126833.4.peg.842"/>
<dbReference type="Pfam" id="PF13419">
    <property type="entry name" value="HAD_2"/>
    <property type="match status" value="1"/>
</dbReference>
<protein>
    <recommendedName>
        <fullName evidence="7">Haloacid dehalogenase</fullName>
    </recommendedName>
</protein>
<keyword evidence="3" id="KW-0378">Hydrolase</keyword>
<dbReference type="PANTHER" id="PTHR46470">
    <property type="entry name" value="N-ACYLNEURAMINATE-9-PHOSPHATASE"/>
    <property type="match status" value="1"/>
</dbReference>
<dbReference type="RefSeq" id="WP_045669343.1">
    <property type="nucleotide sequence ID" value="NZ_CP011058.1"/>
</dbReference>
<evidence type="ECO:0000256" key="2">
    <source>
        <dbReference type="ARBA" id="ARBA00022723"/>
    </source>
</evidence>
<name>A0A0D5NG62_9BACL</name>
<comment type="cofactor">
    <cofactor evidence="1">
        <name>Mg(2+)</name>
        <dbReference type="ChEBI" id="CHEBI:18420"/>
    </cofactor>
</comment>
<evidence type="ECO:0000313" key="6">
    <source>
        <dbReference type="Proteomes" id="UP000032633"/>
    </source>
</evidence>
<dbReference type="PANTHER" id="PTHR46470:SF2">
    <property type="entry name" value="GLYCERALDEHYDE 3-PHOSPHATE PHOSPHATASE"/>
    <property type="match status" value="1"/>
</dbReference>
<dbReference type="AlphaFoldDB" id="A0A0D5NG62"/>
<dbReference type="InterPro" id="IPR006439">
    <property type="entry name" value="HAD-SF_hydro_IA"/>
</dbReference>
<dbReference type="InterPro" id="IPR023214">
    <property type="entry name" value="HAD_sf"/>
</dbReference>
<dbReference type="SFLD" id="SFLDG01129">
    <property type="entry name" value="C1.5:_HAD__Beta-PGM__Phosphata"/>
    <property type="match status" value="1"/>
</dbReference>
<dbReference type="GO" id="GO:0046872">
    <property type="term" value="F:metal ion binding"/>
    <property type="evidence" value="ECO:0007669"/>
    <property type="project" value="UniProtKB-KW"/>
</dbReference>
<keyword evidence="2" id="KW-0479">Metal-binding</keyword>
<dbReference type="NCBIfam" id="TIGR01509">
    <property type="entry name" value="HAD-SF-IA-v3"/>
    <property type="match status" value="1"/>
</dbReference>
<dbReference type="HOGENOM" id="CLU_045011_8_5_9"/>
<evidence type="ECO:0000256" key="1">
    <source>
        <dbReference type="ARBA" id="ARBA00001946"/>
    </source>
</evidence>
<evidence type="ECO:0008006" key="7">
    <source>
        <dbReference type="Google" id="ProtNLM"/>
    </source>
</evidence>
<accession>A0A0D5NG62</accession>
<dbReference type="Proteomes" id="UP000032633">
    <property type="component" value="Chromosome"/>
</dbReference>
<dbReference type="Gene3D" id="3.40.50.1000">
    <property type="entry name" value="HAD superfamily/HAD-like"/>
    <property type="match status" value="1"/>
</dbReference>
<dbReference type="GO" id="GO:0016791">
    <property type="term" value="F:phosphatase activity"/>
    <property type="evidence" value="ECO:0007669"/>
    <property type="project" value="TreeGrafter"/>
</dbReference>
<dbReference type="GO" id="GO:0044281">
    <property type="term" value="P:small molecule metabolic process"/>
    <property type="evidence" value="ECO:0007669"/>
    <property type="project" value="UniProtKB-ARBA"/>
</dbReference>
<proteinExistence type="predicted"/>
<dbReference type="OrthoDB" id="25198at2"/>
<sequence>MNTKRIKWFFFDVGETLVDESEPIRDIIGQFVEQASLLGWPLRHEEALDAFMEAHRSFSPFPMQDVMKKFIKSDADIAAVRSAMKYRKELEKPFPQAKELLRKLAQNYRIGIIANQSAGTTSRLERYGMLEHIHAVFSSSEEGLAKPDPRFFELALSKTACLPEEAVMVGDRIDNDIIPAKKLGMRAIWVRQGLARLQAVPGNPLFAPDWTVERLADMESLADFNKSD</sequence>
<dbReference type="KEGG" id="pbj:VN24_03880"/>
<keyword evidence="6" id="KW-1185">Reference proteome</keyword>
<dbReference type="InterPro" id="IPR036412">
    <property type="entry name" value="HAD-like_sf"/>
</dbReference>